<name>A0A1G6QVE8_NIADE</name>
<sequence>MTYLKKNIRLPLIVISLFVFIIGFFIKLNIPTSSAYKNIYFLPIAFAFFLYGIVGFYAKLKNYFVFWILTTQQILRYVIAPLLLVIEGKSRYGNNTSNADYAITMMLIELLAMFFAYKLIKQKKSNIARIHFLKINFINVALLGTFVALLLSDNNFINKLNFVWNINAYIKERSAGEIEKTSPLLTITFPIIRAYIILFIFSLIHKLRVRPGFKVALSFFIILLNATLIIGVSRFSIIYASFPLVLLMIFLYPNYKRKVILTSSIFFLATLLIASIGKFSRNNKTAEVNTFFSFYQINAYFSGVANYAIGYDSYEKSNVTDLADHFYYLSSDLTQNIPVISALSSDQYKSNIKFNNEIYGSFMTRDQIVPISIAGLYHFGFYLFFIHMFLISLLAFKFENKAYTAKDVLLFFVYIILAVGCSTWMMINIGSLSATLFVYSIFYIPLFNFTNRLNRIQRT</sequence>
<feature type="transmembrane region" description="Helical" evidence="1">
    <location>
        <begin position="101"/>
        <end position="120"/>
    </location>
</feature>
<evidence type="ECO:0008006" key="4">
    <source>
        <dbReference type="Google" id="ProtNLM"/>
    </source>
</evidence>
<keyword evidence="1" id="KW-0812">Transmembrane</keyword>
<keyword evidence="1" id="KW-0472">Membrane</keyword>
<keyword evidence="1" id="KW-1133">Transmembrane helix</keyword>
<evidence type="ECO:0000256" key="1">
    <source>
        <dbReference type="SAM" id="Phobius"/>
    </source>
</evidence>
<dbReference type="OrthoDB" id="1225921at2"/>
<dbReference type="RefSeq" id="WP_090390033.1">
    <property type="nucleotide sequence ID" value="NZ_FMZO01000005.1"/>
</dbReference>
<feature type="transmembrane region" description="Helical" evidence="1">
    <location>
        <begin position="211"/>
        <end position="230"/>
    </location>
</feature>
<reference evidence="3" key="1">
    <citation type="submission" date="2016-10" db="EMBL/GenBank/DDBJ databases">
        <authorList>
            <person name="Varghese N."/>
            <person name="Submissions S."/>
        </authorList>
    </citation>
    <scope>NUCLEOTIDE SEQUENCE [LARGE SCALE GENOMIC DNA]</scope>
    <source>
        <strain evidence="3">DSM 25811 / CCM 8410 / LMG 26954 / E90</strain>
    </source>
</reference>
<feature type="transmembrane region" description="Helical" evidence="1">
    <location>
        <begin position="64"/>
        <end position="86"/>
    </location>
</feature>
<dbReference type="STRING" id="1285928.SAMN04487894_10522"/>
<evidence type="ECO:0000313" key="2">
    <source>
        <dbReference type="EMBL" id="SDC95904.1"/>
    </source>
</evidence>
<feature type="transmembrane region" description="Helical" evidence="1">
    <location>
        <begin position="184"/>
        <end position="204"/>
    </location>
</feature>
<proteinExistence type="predicted"/>
<dbReference type="EMBL" id="FMZO01000005">
    <property type="protein sequence ID" value="SDC95904.1"/>
    <property type="molecule type" value="Genomic_DNA"/>
</dbReference>
<feature type="transmembrane region" description="Helical" evidence="1">
    <location>
        <begin position="132"/>
        <end position="151"/>
    </location>
</feature>
<keyword evidence="3" id="KW-1185">Reference proteome</keyword>
<accession>A0A1G6QVE8</accession>
<organism evidence="2 3">
    <name type="scientific">Niabella drilacis (strain DSM 25811 / CCM 8410 / CCUG 62505 / LMG 26954 / E90)</name>
    <dbReference type="NCBI Taxonomy" id="1285928"/>
    <lineage>
        <taxon>Bacteria</taxon>
        <taxon>Pseudomonadati</taxon>
        <taxon>Bacteroidota</taxon>
        <taxon>Chitinophagia</taxon>
        <taxon>Chitinophagales</taxon>
        <taxon>Chitinophagaceae</taxon>
        <taxon>Niabella</taxon>
    </lineage>
</organism>
<gene>
    <name evidence="2" type="ORF">SAMN04487894_10522</name>
</gene>
<feature type="transmembrane region" description="Helical" evidence="1">
    <location>
        <begin position="259"/>
        <end position="277"/>
    </location>
</feature>
<feature type="transmembrane region" description="Helical" evidence="1">
    <location>
        <begin position="7"/>
        <end position="26"/>
    </location>
</feature>
<feature type="transmembrane region" description="Helical" evidence="1">
    <location>
        <begin position="433"/>
        <end position="450"/>
    </location>
</feature>
<evidence type="ECO:0000313" key="3">
    <source>
        <dbReference type="Proteomes" id="UP000198757"/>
    </source>
</evidence>
<feature type="transmembrane region" description="Helical" evidence="1">
    <location>
        <begin position="38"/>
        <end position="57"/>
    </location>
</feature>
<feature type="transmembrane region" description="Helical" evidence="1">
    <location>
        <begin position="408"/>
        <end position="427"/>
    </location>
</feature>
<feature type="transmembrane region" description="Helical" evidence="1">
    <location>
        <begin position="376"/>
        <end position="396"/>
    </location>
</feature>
<dbReference type="AlphaFoldDB" id="A0A1G6QVE8"/>
<protein>
    <recommendedName>
        <fullName evidence="4">Oligosaccharide repeat unit polymerase</fullName>
    </recommendedName>
</protein>
<dbReference type="Proteomes" id="UP000198757">
    <property type="component" value="Unassembled WGS sequence"/>
</dbReference>